<sequence>MHKHKYWGNFEFEFVNLLIAETCIIRRQIRMKKLSQNGLLPKRHDGGWGGGDVFLESGRSEDGFELLIALVAGGENDDVSFDRLGVVVVDDETVFGEGEGVGFSQDNATFFHFLVEFWRDGCNLA</sequence>
<protein>
    <submittedName>
        <fullName evidence="1">Uncharacterized protein</fullName>
    </submittedName>
</protein>
<dbReference type="AlphaFoldDB" id="A0A9I9E6W3"/>
<evidence type="ECO:0000313" key="1">
    <source>
        <dbReference type="EnsemblPlants" id="MELO3C029637.2.1"/>
    </source>
</evidence>
<dbReference type="EnsemblPlants" id="MELO3C029637.2.1">
    <property type="protein sequence ID" value="MELO3C029637.2.1"/>
    <property type="gene ID" value="MELO3C029637.2"/>
</dbReference>
<reference evidence="1" key="1">
    <citation type="submission" date="2023-03" db="UniProtKB">
        <authorList>
            <consortium name="EnsemblPlants"/>
        </authorList>
    </citation>
    <scope>IDENTIFICATION</scope>
</reference>
<organism evidence="1">
    <name type="scientific">Cucumis melo</name>
    <name type="common">Muskmelon</name>
    <dbReference type="NCBI Taxonomy" id="3656"/>
    <lineage>
        <taxon>Eukaryota</taxon>
        <taxon>Viridiplantae</taxon>
        <taxon>Streptophyta</taxon>
        <taxon>Embryophyta</taxon>
        <taxon>Tracheophyta</taxon>
        <taxon>Spermatophyta</taxon>
        <taxon>Magnoliopsida</taxon>
        <taxon>eudicotyledons</taxon>
        <taxon>Gunneridae</taxon>
        <taxon>Pentapetalae</taxon>
        <taxon>rosids</taxon>
        <taxon>fabids</taxon>
        <taxon>Cucurbitales</taxon>
        <taxon>Cucurbitaceae</taxon>
        <taxon>Benincaseae</taxon>
        <taxon>Cucumis</taxon>
    </lineage>
</organism>
<accession>A0A9I9E6W3</accession>
<proteinExistence type="predicted"/>
<name>A0A9I9E6W3_CUCME</name>
<dbReference type="Gramene" id="MELO3C029637.2.1">
    <property type="protein sequence ID" value="MELO3C029637.2.1"/>
    <property type="gene ID" value="MELO3C029637.2"/>
</dbReference>